<dbReference type="PANTHER" id="PTHR34039:SF1">
    <property type="entry name" value="UPF0102 PROTEIN YRAN"/>
    <property type="match status" value="1"/>
</dbReference>
<comment type="caution">
    <text evidence="3">The sequence shown here is derived from an EMBL/GenBank/DDBJ whole genome shotgun (WGS) entry which is preliminary data.</text>
</comment>
<reference evidence="3 4" key="1">
    <citation type="submission" date="2017-02" db="EMBL/GenBank/DDBJ databases">
        <title>Chromobacterium haemolyticum H5244.</title>
        <authorList>
            <person name="Gulvik C.A."/>
        </authorList>
    </citation>
    <scope>NUCLEOTIDE SEQUENCE [LARGE SCALE GENOMIC DNA]</scope>
    <source>
        <strain evidence="3 4">H5244</strain>
    </source>
</reference>
<comment type="similarity">
    <text evidence="1 2">Belongs to the UPF0102 family.</text>
</comment>
<organism evidence="3 4">
    <name type="scientific">Chromobacterium haemolyticum</name>
    <dbReference type="NCBI Taxonomy" id="394935"/>
    <lineage>
        <taxon>Bacteria</taxon>
        <taxon>Pseudomonadati</taxon>
        <taxon>Pseudomonadota</taxon>
        <taxon>Betaproteobacteria</taxon>
        <taxon>Neisseriales</taxon>
        <taxon>Chromobacteriaceae</taxon>
        <taxon>Chromobacterium</taxon>
    </lineage>
</organism>
<accession>A0A1W0D9G2</accession>
<dbReference type="GO" id="GO:0003676">
    <property type="term" value="F:nucleic acid binding"/>
    <property type="evidence" value="ECO:0007669"/>
    <property type="project" value="InterPro"/>
</dbReference>
<dbReference type="InterPro" id="IPR011335">
    <property type="entry name" value="Restrct_endonuc-II-like"/>
</dbReference>
<evidence type="ECO:0000256" key="1">
    <source>
        <dbReference type="ARBA" id="ARBA00006738"/>
    </source>
</evidence>
<dbReference type="NCBIfam" id="NF009150">
    <property type="entry name" value="PRK12497.1-3"/>
    <property type="match status" value="1"/>
</dbReference>
<evidence type="ECO:0000313" key="4">
    <source>
        <dbReference type="Proteomes" id="UP000192721"/>
    </source>
</evidence>
<name>A0A1W0D9G2_9NEIS</name>
<evidence type="ECO:0000313" key="3">
    <source>
        <dbReference type="EMBL" id="OQS43593.1"/>
    </source>
</evidence>
<gene>
    <name evidence="3" type="ORF">B0T45_02465</name>
</gene>
<dbReference type="PANTHER" id="PTHR34039">
    <property type="entry name" value="UPF0102 PROTEIN YRAN"/>
    <property type="match status" value="1"/>
</dbReference>
<sequence>MNLQGRLAEDRALAWLLKRGLTLVERNWSCRGGEIDLIMRDGRYWVFIEVRHRASAAFGGAAASIGAAKQRKLMLAAEVYLFQKGIDAPCRFDAVLTVGEAEPQWLQNIFM</sequence>
<dbReference type="EMBL" id="MUKV01000002">
    <property type="protein sequence ID" value="OQS43593.1"/>
    <property type="molecule type" value="Genomic_DNA"/>
</dbReference>
<dbReference type="NCBIfam" id="TIGR00252">
    <property type="entry name" value="YraN family protein"/>
    <property type="match status" value="1"/>
</dbReference>
<proteinExistence type="inferred from homology"/>
<dbReference type="Pfam" id="PF02021">
    <property type="entry name" value="UPF0102"/>
    <property type="match status" value="1"/>
</dbReference>
<dbReference type="AlphaFoldDB" id="A0A1W0D9G2"/>
<dbReference type="InterPro" id="IPR011856">
    <property type="entry name" value="tRNA_endonuc-like_dom_sf"/>
</dbReference>
<dbReference type="Gene3D" id="3.40.1350.10">
    <property type="match status" value="1"/>
</dbReference>
<dbReference type="InterPro" id="IPR003509">
    <property type="entry name" value="UPF0102_YraN-like"/>
</dbReference>
<protein>
    <recommendedName>
        <fullName evidence="2">UPF0102 protein B0T45_02465</fullName>
    </recommendedName>
</protein>
<dbReference type="RefSeq" id="WP_081554454.1">
    <property type="nucleotide sequence ID" value="NZ_MUKV01000002.1"/>
</dbReference>
<evidence type="ECO:0000256" key="2">
    <source>
        <dbReference type="HAMAP-Rule" id="MF_00048"/>
    </source>
</evidence>
<dbReference type="Proteomes" id="UP000192721">
    <property type="component" value="Unassembled WGS sequence"/>
</dbReference>
<dbReference type="HAMAP" id="MF_00048">
    <property type="entry name" value="UPF0102"/>
    <property type="match status" value="1"/>
</dbReference>
<dbReference type="SUPFAM" id="SSF52980">
    <property type="entry name" value="Restriction endonuclease-like"/>
    <property type="match status" value="1"/>
</dbReference>